<evidence type="ECO:0000256" key="3">
    <source>
        <dbReference type="ARBA" id="ARBA00022692"/>
    </source>
</evidence>
<organism evidence="10 11">
    <name type="scientific">Tremella mesenterica</name>
    <name type="common">Jelly fungus</name>
    <dbReference type="NCBI Taxonomy" id="5217"/>
    <lineage>
        <taxon>Eukaryota</taxon>
        <taxon>Fungi</taxon>
        <taxon>Dikarya</taxon>
        <taxon>Basidiomycota</taxon>
        <taxon>Agaricomycotina</taxon>
        <taxon>Tremellomycetes</taxon>
        <taxon>Tremellales</taxon>
        <taxon>Tremellaceae</taxon>
        <taxon>Tremella</taxon>
    </lineage>
</organism>
<feature type="transmembrane region" description="Helical" evidence="8">
    <location>
        <begin position="86"/>
        <end position="106"/>
    </location>
</feature>
<dbReference type="InParanoid" id="A0A4Q1BDH7"/>
<feature type="transmembrane region" description="Helical" evidence="8">
    <location>
        <begin position="113"/>
        <end position="131"/>
    </location>
</feature>
<evidence type="ECO:0000256" key="1">
    <source>
        <dbReference type="ARBA" id="ARBA00004141"/>
    </source>
</evidence>
<dbReference type="Pfam" id="PF07690">
    <property type="entry name" value="MFS_1"/>
    <property type="match status" value="1"/>
</dbReference>
<reference evidence="10 11" key="1">
    <citation type="submission" date="2016-06" db="EMBL/GenBank/DDBJ databases">
        <title>Evolution of pathogenesis and genome organization in the Tremellales.</title>
        <authorList>
            <person name="Cuomo C."/>
            <person name="Litvintseva A."/>
            <person name="Heitman J."/>
            <person name="Chen Y."/>
            <person name="Sun S."/>
            <person name="Springer D."/>
            <person name="Dromer F."/>
            <person name="Young S."/>
            <person name="Zeng Q."/>
            <person name="Chapman S."/>
            <person name="Gujja S."/>
            <person name="Saif S."/>
            <person name="Birren B."/>
        </authorList>
    </citation>
    <scope>NUCLEOTIDE SEQUENCE [LARGE SCALE GENOMIC DNA]</scope>
    <source>
        <strain evidence="10 11">ATCC 28783</strain>
    </source>
</reference>
<comment type="subcellular location">
    <subcellularLocation>
        <location evidence="1">Membrane</location>
        <topology evidence="1">Multi-pass membrane protein</topology>
    </subcellularLocation>
</comment>
<evidence type="ECO:0000259" key="9">
    <source>
        <dbReference type="PROSITE" id="PS50850"/>
    </source>
</evidence>
<protein>
    <recommendedName>
        <fullName evidence="9">Major facilitator superfamily (MFS) profile domain-containing protein</fullName>
    </recommendedName>
</protein>
<evidence type="ECO:0000256" key="6">
    <source>
        <dbReference type="ARBA" id="ARBA00037968"/>
    </source>
</evidence>
<dbReference type="Gene3D" id="1.20.1250.20">
    <property type="entry name" value="MFS general substrate transporter like domains"/>
    <property type="match status" value="1"/>
</dbReference>
<feature type="transmembrane region" description="Helical" evidence="8">
    <location>
        <begin position="380"/>
        <end position="401"/>
    </location>
</feature>
<accession>A0A4Q1BDH7</accession>
<comment type="similarity">
    <text evidence="6">Belongs to the major facilitator superfamily. Allantoate permease family.</text>
</comment>
<feature type="domain" description="Major facilitator superfamily (MFS) profile" evidence="9">
    <location>
        <begin position="46"/>
        <end position="472"/>
    </location>
</feature>
<dbReference type="PANTHER" id="PTHR43791">
    <property type="entry name" value="PERMEASE-RELATED"/>
    <property type="match status" value="1"/>
</dbReference>
<dbReference type="PROSITE" id="PS50850">
    <property type="entry name" value="MFS"/>
    <property type="match status" value="1"/>
</dbReference>
<gene>
    <name evidence="10" type="ORF">M231_06684</name>
</gene>
<feature type="transmembrane region" description="Helical" evidence="8">
    <location>
        <begin position="446"/>
        <end position="466"/>
    </location>
</feature>
<keyword evidence="5 8" id="KW-0472">Membrane</keyword>
<dbReference type="EMBL" id="SDIL01000111">
    <property type="protein sequence ID" value="RXK36036.1"/>
    <property type="molecule type" value="Genomic_DNA"/>
</dbReference>
<feature type="transmembrane region" description="Helical" evidence="8">
    <location>
        <begin position="283"/>
        <end position="306"/>
    </location>
</feature>
<feature type="region of interest" description="Disordered" evidence="7">
    <location>
        <begin position="480"/>
        <end position="500"/>
    </location>
</feature>
<dbReference type="InterPro" id="IPR011701">
    <property type="entry name" value="MFS"/>
</dbReference>
<keyword evidence="2" id="KW-0813">Transport</keyword>
<dbReference type="AlphaFoldDB" id="A0A4Q1BDH7"/>
<dbReference type="GO" id="GO:0022857">
    <property type="term" value="F:transmembrane transporter activity"/>
    <property type="evidence" value="ECO:0007669"/>
    <property type="project" value="InterPro"/>
</dbReference>
<keyword evidence="4 8" id="KW-1133">Transmembrane helix</keyword>
<dbReference type="InterPro" id="IPR036259">
    <property type="entry name" value="MFS_trans_sf"/>
</dbReference>
<dbReference type="InterPro" id="IPR020846">
    <property type="entry name" value="MFS_dom"/>
</dbReference>
<evidence type="ECO:0000256" key="7">
    <source>
        <dbReference type="SAM" id="MobiDB-lite"/>
    </source>
</evidence>
<feature type="transmembrane region" description="Helical" evidence="8">
    <location>
        <begin position="143"/>
        <end position="163"/>
    </location>
</feature>
<evidence type="ECO:0000313" key="11">
    <source>
        <dbReference type="Proteomes" id="UP000289152"/>
    </source>
</evidence>
<dbReference type="SUPFAM" id="SSF103473">
    <property type="entry name" value="MFS general substrate transporter"/>
    <property type="match status" value="1"/>
</dbReference>
<dbReference type="FunFam" id="1.20.1250.20:FF:000065">
    <property type="entry name" value="Putative MFS pantothenate transporter"/>
    <property type="match status" value="1"/>
</dbReference>
<evidence type="ECO:0000256" key="5">
    <source>
        <dbReference type="ARBA" id="ARBA00023136"/>
    </source>
</evidence>
<comment type="caution">
    <text evidence="10">The sequence shown here is derived from an EMBL/GenBank/DDBJ whole genome shotgun (WGS) entry which is preliminary data.</text>
</comment>
<dbReference type="GO" id="GO:0016020">
    <property type="term" value="C:membrane"/>
    <property type="evidence" value="ECO:0007669"/>
    <property type="project" value="UniProtKB-SubCell"/>
</dbReference>
<evidence type="ECO:0000256" key="8">
    <source>
        <dbReference type="SAM" id="Phobius"/>
    </source>
</evidence>
<evidence type="ECO:0000256" key="4">
    <source>
        <dbReference type="ARBA" id="ARBA00022989"/>
    </source>
</evidence>
<name>A0A4Q1BDH7_TREME</name>
<keyword evidence="11" id="KW-1185">Reference proteome</keyword>
<feature type="transmembrane region" description="Helical" evidence="8">
    <location>
        <begin position="207"/>
        <end position="227"/>
    </location>
</feature>
<dbReference type="PANTHER" id="PTHR43791:SF64">
    <property type="entry name" value="MAJOR FACILITATOR SUPERFAMILY (MFS) PROFILE DOMAIN-CONTAINING PROTEIN"/>
    <property type="match status" value="1"/>
</dbReference>
<sequence length="518" mass="58161">MSETRIRTWKNSPLQKLWWWLWLSDPTWSEERKAREQLVRRLDFFFCSYTSLSAIVKLLDQTNISNAYVSGMKEDLSLFGNQLNFFTTYFNIGYIVMIPISAYFINGRIRPSIFLPTAELFWGIGTAGLAAAKNYKQVYGLRFFVGFCEGTAWPGTMTLILSWYTPGEIGKRMAVYNGATTLGGIFSGALQSALYTNLNGSHGIAGWRWLFIVNACITVFVAIWGYVGCPDYPNKVNPLAKKYWLREQDEVTAVARMKSVRREMPKGWSLATFKSVVTRPQNITVLLAYEFIGQGGTGTGFFNLWLKSLKKANGKSRFTVSQLNTIPIAGSVINILSLFFFLSLSDVFKTRWPFVIIVALNGIIWASVLTAWYVPDGAKMAAFLLLNICSVYANLIVSWLGDLVRHSAEERSLIVAAFPVIFYTLGAGVPLKVFPASQAPHYKIGWKYPVIMFSIGIPFTLLTVYLERRQNRIDALNQIPDESDHNSISAPQSEKDDEKYGVVAPTGAELAARNLPTL</sequence>
<feature type="transmembrane region" description="Helical" evidence="8">
    <location>
        <begin position="42"/>
        <end position="59"/>
    </location>
</feature>
<dbReference type="OrthoDB" id="3639251at2759"/>
<feature type="transmembrane region" description="Helical" evidence="8">
    <location>
        <begin position="413"/>
        <end position="434"/>
    </location>
</feature>
<dbReference type="VEuPathDB" id="FungiDB:TREMEDRAFT_71578"/>
<dbReference type="Proteomes" id="UP000289152">
    <property type="component" value="Unassembled WGS sequence"/>
</dbReference>
<feature type="transmembrane region" description="Helical" evidence="8">
    <location>
        <begin position="326"/>
        <end position="345"/>
    </location>
</feature>
<keyword evidence="3 8" id="KW-0812">Transmembrane</keyword>
<feature type="transmembrane region" description="Helical" evidence="8">
    <location>
        <begin position="175"/>
        <end position="195"/>
    </location>
</feature>
<evidence type="ECO:0000313" key="10">
    <source>
        <dbReference type="EMBL" id="RXK36036.1"/>
    </source>
</evidence>
<proteinExistence type="inferred from homology"/>
<evidence type="ECO:0000256" key="2">
    <source>
        <dbReference type="ARBA" id="ARBA00022448"/>
    </source>
</evidence>
<feature type="transmembrane region" description="Helical" evidence="8">
    <location>
        <begin position="352"/>
        <end position="374"/>
    </location>
</feature>